<evidence type="ECO:0000256" key="2">
    <source>
        <dbReference type="ARBA" id="ARBA00022723"/>
    </source>
</evidence>
<evidence type="ECO:0000259" key="8">
    <source>
        <dbReference type="Pfam" id="PF07732"/>
    </source>
</evidence>
<accession>A0ABR0E0L6</accession>
<evidence type="ECO:0000256" key="5">
    <source>
        <dbReference type="SAM" id="Phobius"/>
    </source>
</evidence>
<keyword evidence="10" id="KW-1185">Reference proteome</keyword>
<dbReference type="Pfam" id="PF07731">
    <property type="entry name" value="Cu-oxidase_2"/>
    <property type="match status" value="1"/>
</dbReference>
<dbReference type="InterPro" id="IPR011706">
    <property type="entry name" value="Cu-oxidase_C"/>
</dbReference>
<dbReference type="CDD" id="cd04205">
    <property type="entry name" value="CuRO_2_LCC_like"/>
    <property type="match status" value="1"/>
</dbReference>
<dbReference type="InterPro" id="IPR011707">
    <property type="entry name" value="Cu-oxidase-like_N"/>
</dbReference>
<evidence type="ECO:0000313" key="9">
    <source>
        <dbReference type="EMBL" id="KAK4494768.1"/>
    </source>
</evidence>
<evidence type="ECO:0000256" key="3">
    <source>
        <dbReference type="ARBA" id="ARBA00023002"/>
    </source>
</evidence>
<evidence type="ECO:0000259" key="7">
    <source>
        <dbReference type="Pfam" id="PF07731"/>
    </source>
</evidence>
<dbReference type="CDD" id="cd04206">
    <property type="entry name" value="CuRO_1_LCC_like"/>
    <property type="match status" value="1"/>
</dbReference>
<comment type="similarity">
    <text evidence="1">Belongs to the multicopper oxidase family.</text>
</comment>
<keyword evidence="5" id="KW-1133">Transmembrane helix</keyword>
<evidence type="ECO:0000256" key="4">
    <source>
        <dbReference type="ARBA" id="ARBA00023008"/>
    </source>
</evidence>
<evidence type="ECO:0008006" key="11">
    <source>
        <dbReference type="Google" id="ProtNLM"/>
    </source>
</evidence>
<dbReference type="PROSITE" id="PS00079">
    <property type="entry name" value="MULTICOPPER_OXIDASE1"/>
    <property type="match status" value="1"/>
</dbReference>
<evidence type="ECO:0000259" key="6">
    <source>
        <dbReference type="Pfam" id="PF00394"/>
    </source>
</evidence>
<feature type="domain" description="Plastocyanin-like" evidence="6">
    <location>
        <begin position="234"/>
        <end position="365"/>
    </location>
</feature>
<feature type="domain" description="Plastocyanin-like" evidence="7">
    <location>
        <begin position="482"/>
        <end position="602"/>
    </location>
</feature>
<dbReference type="SUPFAM" id="SSF49503">
    <property type="entry name" value="Cupredoxins"/>
    <property type="match status" value="3"/>
</dbReference>
<organism evidence="9 10">
    <name type="scientific">Zasmidium cellare</name>
    <name type="common">Wine cellar mold</name>
    <name type="synonym">Racodium cellare</name>
    <dbReference type="NCBI Taxonomy" id="395010"/>
    <lineage>
        <taxon>Eukaryota</taxon>
        <taxon>Fungi</taxon>
        <taxon>Dikarya</taxon>
        <taxon>Ascomycota</taxon>
        <taxon>Pezizomycotina</taxon>
        <taxon>Dothideomycetes</taxon>
        <taxon>Dothideomycetidae</taxon>
        <taxon>Mycosphaerellales</taxon>
        <taxon>Mycosphaerellaceae</taxon>
        <taxon>Zasmidium</taxon>
    </lineage>
</organism>
<evidence type="ECO:0000256" key="1">
    <source>
        <dbReference type="ARBA" id="ARBA00010609"/>
    </source>
</evidence>
<dbReference type="InterPro" id="IPR045087">
    <property type="entry name" value="Cu-oxidase_fam"/>
</dbReference>
<dbReference type="Pfam" id="PF00394">
    <property type="entry name" value="Cu-oxidase"/>
    <property type="match status" value="1"/>
</dbReference>
<keyword evidence="3" id="KW-0560">Oxidoreductase</keyword>
<feature type="transmembrane region" description="Helical" evidence="5">
    <location>
        <begin position="36"/>
        <end position="56"/>
    </location>
</feature>
<keyword evidence="2" id="KW-0479">Metal-binding</keyword>
<dbReference type="InterPro" id="IPR008972">
    <property type="entry name" value="Cupredoxin"/>
</dbReference>
<dbReference type="InterPro" id="IPR001117">
    <property type="entry name" value="Cu-oxidase_2nd"/>
</dbReference>
<sequence>MKWMRMSRRRSQPAALPAEIATRDFVPQAPSQRRRFTFTFALVSTLLLAAFLILQIQRGRPINPLTAWSQPDPVNTEDSSSDIRLHPEEHVFRNATTHTFHWRVTTGKRRPDGVLKRVYLINNVFPGPTIEARSGDRLVIHVENRLEDGEGLSIHAHGLQMRWANDMDGAVGITQDPVLPGSTFTYNITIDSDQHGTMWYHSHFAEQRADGLYGGLIVHQPQTQVSSSDLPLEHLLLVGDWYHRTAVEALERYMHPGAFGLETVPDSILVNGRGAYRCSDAVPARPVDCLAVDSASIRALNLDATRKNVLRVVNVGAYAGFEMSVLGAVLTPLTVDGGHDIKGFASKTVGFLHPGERVSLLVEPSPVAAHYKTDLVVTFDEDPFKYENSALTPTHAFSVQWHGDLLRRSKTERAIFQRFDIQDISAANDQSKELPETADQVIVLYTTTQKLAHIGNEPHGFINNTMWTPQSPSLIDLPRNQWNKQQLVPQITYSEASPLWVDIVLNNLDEDWHPFHLHGNDFWVLSKYSSDLNWGSYNPYEDSAPPGGKYDLVRAIKRDTFYVPRRGYAVLRFRADNPGLWMMHCHVLWHQASGMAMAFDVR</sequence>
<comment type="caution">
    <text evidence="9">The sequence shown here is derived from an EMBL/GenBank/DDBJ whole genome shotgun (WGS) entry which is preliminary data.</text>
</comment>
<dbReference type="EMBL" id="JAXOVC010000013">
    <property type="protein sequence ID" value="KAK4494768.1"/>
    <property type="molecule type" value="Genomic_DNA"/>
</dbReference>
<dbReference type="CDD" id="cd13910">
    <property type="entry name" value="CuRO_3_MCO_like_4"/>
    <property type="match status" value="1"/>
</dbReference>
<dbReference type="PROSITE" id="PS00080">
    <property type="entry name" value="MULTICOPPER_OXIDASE2"/>
    <property type="match status" value="1"/>
</dbReference>
<dbReference type="Proteomes" id="UP001305779">
    <property type="component" value="Unassembled WGS sequence"/>
</dbReference>
<dbReference type="Gene3D" id="2.60.40.420">
    <property type="entry name" value="Cupredoxins - blue copper proteins"/>
    <property type="match status" value="3"/>
</dbReference>
<protein>
    <recommendedName>
        <fullName evidence="11">Laccase</fullName>
    </recommendedName>
</protein>
<dbReference type="InterPro" id="IPR002355">
    <property type="entry name" value="Cu_oxidase_Cu_BS"/>
</dbReference>
<keyword evidence="5" id="KW-0472">Membrane</keyword>
<keyword evidence="5" id="KW-0812">Transmembrane</keyword>
<reference evidence="9 10" key="1">
    <citation type="journal article" date="2023" name="G3 (Bethesda)">
        <title>A chromosome-level genome assembly of Zasmidium syzygii isolated from banana leaves.</title>
        <authorList>
            <person name="van Westerhoven A.C."/>
            <person name="Mehrabi R."/>
            <person name="Talebi R."/>
            <person name="Steentjes M.B.F."/>
            <person name="Corcolon B."/>
            <person name="Chong P.A."/>
            <person name="Kema G.H.J."/>
            <person name="Seidl M.F."/>
        </authorList>
    </citation>
    <scope>NUCLEOTIDE SEQUENCE [LARGE SCALE GENOMIC DNA]</scope>
    <source>
        <strain evidence="9 10">P124</strain>
    </source>
</reference>
<keyword evidence="4" id="KW-0186">Copper</keyword>
<name>A0ABR0E0L6_ZASCE</name>
<dbReference type="PANTHER" id="PTHR11709">
    <property type="entry name" value="MULTI-COPPER OXIDASE"/>
    <property type="match status" value="1"/>
</dbReference>
<dbReference type="InterPro" id="IPR033138">
    <property type="entry name" value="Cu_oxidase_CS"/>
</dbReference>
<feature type="domain" description="Plastocyanin-like" evidence="8">
    <location>
        <begin position="104"/>
        <end position="222"/>
    </location>
</feature>
<proteinExistence type="inferred from homology"/>
<dbReference type="PANTHER" id="PTHR11709:SF394">
    <property type="entry name" value="FI03373P-RELATED"/>
    <property type="match status" value="1"/>
</dbReference>
<gene>
    <name evidence="9" type="ORF">PRZ48_014124</name>
</gene>
<evidence type="ECO:0000313" key="10">
    <source>
        <dbReference type="Proteomes" id="UP001305779"/>
    </source>
</evidence>
<dbReference type="Pfam" id="PF07732">
    <property type="entry name" value="Cu-oxidase_3"/>
    <property type="match status" value="1"/>
</dbReference>